<feature type="region of interest" description="Disordered" evidence="1">
    <location>
        <begin position="214"/>
        <end position="308"/>
    </location>
</feature>
<gene>
    <name evidence="3" type="ORF">HYALB_00013699</name>
</gene>
<dbReference type="InterPro" id="IPR007526">
    <property type="entry name" value="SWIRM"/>
</dbReference>
<dbReference type="PANTHER" id="PTHR12374:SF21">
    <property type="entry name" value="SWIRM DOMAIN-CONTAINING PROTEIN FUN19-RELATED"/>
    <property type="match status" value="1"/>
</dbReference>
<feature type="compositionally biased region" description="Basic and acidic residues" evidence="1">
    <location>
        <begin position="268"/>
        <end position="291"/>
    </location>
</feature>
<sequence>MDDQRNTLLPSARFGDSSSLESNSYSRTIRPANSPLKHSQPQHYPPTSINAIVSNMSHPTIPPRKNPMDTQSSLMSPPEPLLHDSFSRPSTSDSNMDISYGKPAAAQYDPPLSPPVSPEDSTGTLDSPSNANRDPILFPQEQETQDASSTHPSLFPTQQVVEDHIRNRDSSVFAQTSPPRREDYDLVLRCQMMGKFVQNPQKYQMQAWIQAKADQEARRGGPRDINQLRRYTPIAPASNGSRKAGGRANGPRTSPNGGIAKPRVPKAPKGDRQQTPDVGGKRVAREDKDFESLPDFSPPIGNSLDKPNALKIDWKGQPIDLKNDPHADKLHPHELACAANLRLDCATYLTSKRRIFISRVNALNIPKEFRKTDAQQACKIDVNKASKLWSAFEKVGWLKPELFQQYVGKKLLPVEGHSGNA</sequence>
<feature type="compositionally biased region" description="Polar residues" evidence="1">
    <location>
        <begin position="16"/>
        <end position="27"/>
    </location>
</feature>
<evidence type="ECO:0000313" key="3">
    <source>
        <dbReference type="EMBL" id="CAG8980866.1"/>
    </source>
</evidence>
<dbReference type="PROSITE" id="PS50934">
    <property type="entry name" value="SWIRM"/>
    <property type="match status" value="1"/>
</dbReference>
<dbReference type="InterPro" id="IPR036388">
    <property type="entry name" value="WH-like_DNA-bd_sf"/>
</dbReference>
<dbReference type="InterPro" id="IPR009057">
    <property type="entry name" value="Homeodomain-like_sf"/>
</dbReference>
<organism evidence="3 4">
    <name type="scientific">Hymenoscyphus albidus</name>
    <dbReference type="NCBI Taxonomy" id="595503"/>
    <lineage>
        <taxon>Eukaryota</taxon>
        <taxon>Fungi</taxon>
        <taxon>Dikarya</taxon>
        <taxon>Ascomycota</taxon>
        <taxon>Pezizomycotina</taxon>
        <taxon>Leotiomycetes</taxon>
        <taxon>Helotiales</taxon>
        <taxon>Helotiaceae</taxon>
        <taxon>Hymenoscyphus</taxon>
    </lineage>
</organism>
<dbReference type="Pfam" id="PF04433">
    <property type="entry name" value="SWIRM"/>
    <property type="match status" value="1"/>
</dbReference>
<feature type="domain" description="SWIRM" evidence="2">
    <location>
        <begin position="310"/>
        <end position="409"/>
    </location>
</feature>
<keyword evidence="4" id="KW-1185">Reference proteome</keyword>
<proteinExistence type="predicted"/>
<dbReference type="EMBL" id="CAJVRM010000422">
    <property type="protein sequence ID" value="CAG8980866.1"/>
    <property type="molecule type" value="Genomic_DNA"/>
</dbReference>
<feature type="compositionally biased region" description="Polar residues" evidence="1">
    <location>
        <begin position="119"/>
        <end position="132"/>
    </location>
</feature>
<feature type="region of interest" description="Disordered" evidence="1">
    <location>
        <begin position="1"/>
        <end position="135"/>
    </location>
</feature>
<feature type="compositionally biased region" description="Polar residues" evidence="1">
    <location>
        <begin position="36"/>
        <end position="58"/>
    </location>
</feature>
<dbReference type="GO" id="GO:0003682">
    <property type="term" value="F:chromatin binding"/>
    <property type="evidence" value="ECO:0007669"/>
    <property type="project" value="TreeGrafter"/>
</dbReference>
<evidence type="ECO:0000259" key="2">
    <source>
        <dbReference type="PROSITE" id="PS50934"/>
    </source>
</evidence>
<dbReference type="FunFam" id="1.10.10.10:FF:000087">
    <property type="entry name" value="Transcriptional adapter 2"/>
    <property type="match status" value="1"/>
</dbReference>
<dbReference type="GO" id="GO:0070210">
    <property type="term" value="C:Rpd3L-Expanded complex"/>
    <property type="evidence" value="ECO:0007669"/>
    <property type="project" value="TreeGrafter"/>
</dbReference>
<dbReference type="GO" id="GO:0006338">
    <property type="term" value="P:chromatin remodeling"/>
    <property type="evidence" value="ECO:0007669"/>
    <property type="project" value="TreeGrafter"/>
</dbReference>
<evidence type="ECO:0000256" key="1">
    <source>
        <dbReference type="SAM" id="MobiDB-lite"/>
    </source>
</evidence>
<reference evidence="3" key="1">
    <citation type="submission" date="2021-07" db="EMBL/GenBank/DDBJ databases">
        <authorList>
            <person name="Durling M."/>
        </authorList>
    </citation>
    <scope>NUCLEOTIDE SEQUENCE</scope>
</reference>
<comment type="caution">
    <text evidence="3">The sequence shown here is derived from an EMBL/GenBank/DDBJ whole genome shotgun (WGS) entry which is preliminary data.</text>
</comment>
<dbReference type="GO" id="GO:0003713">
    <property type="term" value="F:transcription coactivator activity"/>
    <property type="evidence" value="ECO:0007669"/>
    <property type="project" value="TreeGrafter"/>
</dbReference>
<dbReference type="PANTHER" id="PTHR12374">
    <property type="entry name" value="TRANSCRIPTIONAL ADAPTOR 2 ADA2 -RELATED"/>
    <property type="match status" value="1"/>
</dbReference>
<dbReference type="Proteomes" id="UP000701801">
    <property type="component" value="Unassembled WGS sequence"/>
</dbReference>
<name>A0A9N9QB56_9HELO</name>
<dbReference type="OrthoDB" id="5598695at2759"/>
<dbReference type="SUPFAM" id="SSF46689">
    <property type="entry name" value="Homeodomain-like"/>
    <property type="match status" value="1"/>
</dbReference>
<dbReference type="Gene3D" id="1.10.10.10">
    <property type="entry name" value="Winged helix-like DNA-binding domain superfamily/Winged helix DNA-binding domain"/>
    <property type="match status" value="1"/>
</dbReference>
<dbReference type="AlphaFoldDB" id="A0A9N9QB56"/>
<dbReference type="GO" id="GO:0006357">
    <property type="term" value="P:regulation of transcription by RNA polymerase II"/>
    <property type="evidence" value="ECO:0007669"/>
    <property type="project" value="TreeGrafter"/>
</dbReference>
<accession>A0A9N9QB56</accession>
<feature type="compositionally biased region" description="Polar residues" evidence="1">
    <location>
        <begin position="87"/>
        <end position="97"/>
    </location>
</feature>
<protein>
    <recommendedName>
        <fullName evidence="2">SWIRM domain-containing protein</fullName>
    </recommendedName>
</protein>
<evidence type="ECO:0000313" key="4">
    <source>
        <dbReference type="Proteomes" id="UP000701801"/>
    </source>
</evidence>